<dbReference type="PANTHER" id="PTHR46880">
    <property type="entry name" value="RAS-ASSOCIATING DOMAIN-CONTAINING PROTEIN"/>
    <property type="match status" value="1"/>
</dbReference>
<keyword evidence="4" id="KW-1185">Reference proteome</keyword>
<dbReference type="KEGG" id="spu:100891181"/>
<dbReference type="PANTHER" id="PTHR46880:SF5">
    <property type="entry name" value="DUF4371 DOMAIN-CONTAINING PROTEIN"/>
    <property type="match status" value="1"/>
</dbReference>
<dbReference type="InterPro" id="IPR057456">
    <property type="entry name" value="Znf_C17orf113"/>
</dbReference>
<dbReference type="Pfam" id="PF05699">
    <property type="entry name" value="Dimer_Tnp_hAT"/>
    <property type="match status" value="1"/>
</dbReference>
<protein>
    <recommendedName>
        <fullName evidence="5">Transposase</fullName>
    </recommendedName>
</protein>
<dbReference type="GO" id="GO:0046983">
    <property type="term" value="F:protein dimerization activity"/>
    <property type="evidence" value="ECO:0007669"/>
    <property type="project" value="InterPro"/>
</dbReference>
<reference evidence="4" key="1">
    <citation type="submission" date="2015-02" db="EMBL/GenBank/DDBJ databases">
        <title>Genome sequencing for Strongylocentrotus purpuratus.</title>
        <authorList>
            <person name="Murali S."/>
            <person name="Liu Y."/>
            <person name="Vee V."/>
            <person name="English A."/>
            <person name="Wang M."/>
            <person name="Skinner E."/>
            <person name="Han Y."/>
            <person name="Muzny D.M."/>
            <person name="Worley K.C."/>
            <person name="Gibbs R.A."/>
        </authorList>
    </citation>
    <scope>NUCLEOTIDE SEQUENCE</scope>
</reference>
<reference evidence="3" key="2">
    <citation type="submission" date="2021-01" db="UniProtKB">
        <authorList>
            <consortium name="EnsemblMetazoa"/>
        </authorList>
    </citation>
    <scope>IDENTIFICATION</scope>
</reference>
<evidence type="ECO:0000313" key="3">
    <source>
        <dbReference type="EnsemblMetazoa" id="XP_030849957"/>
    </source>
</evidence>
<dbReference type="SUPFAM" id="SSF53098">
    <property type="entry name" value="Ribonuclease H-like"/>
    <property type="match status" value="1"/>
</dbReference>
<dbReference type="AlphaFoldDB" id="A0A7M7T2Y7"/>
<evidence type="ECO:0000259" key="1">
    <source>
        <dbReference type="Pfam" id="PF05699"/>
    </source>
</evidence>
<name>A0A7M7T2Y7_STRPU</name>
<evidence type="ECO:0000259" key="2">
    <source>
        <dbReference type="Pfam" id="PF25431"/>
    </source>
</evidence>
<dbReference type="OrthoDB" id="8551997at2759"/>
<dbReference type="Pfam" id="PF25431">
    <property type="entry name" value="zf-C17orf113"/>
    <property type="match status" value="1"/>
</dbReference>
<accession>A0A7M7T2Y7</accession>
<dbReference type="InterPro" id="IPR008906">
    <property type="entry name" value="HATC_C_dom"/>
</dbReference>
<feature type="domain" description="C17orf113 probable zinc finger" evidence="2">
    <location>
        <begin position="27"/>
        <end position="84"/>
    </location>
</feature>
<dbReference type="OMA" id="DIHETIM"/>
<dbReference type="RefSeq" id="XP_030849957.1">
    <property type="nucleotide sequence ID" value="XM_030994097.1"/>
</dbReference>
<dbReference type="FunCoup" id="A0A7M7T2Y7">
    <property type="interactions" value="554"/>
</dbReference>
<dbReference type="InterPro" id="IPR012337">
    <property type="entry name" value="RNaseH-like_sf"/>
</dbReference>
<evidence type="ECO:0000313" key="4">
    <source>
        <dbReference type="Proteomes" id="UP000007110"/>
    </source>
</evidence>
<dbReference type="GeneID" id="100891181"/>
<organism evidence="3 4">
    <name type="scientific">Strongylocentrotus purpuratus</name>
    <name type="common">Purple sea urchin</name>
    <dbReference type="NCBI Taxonomy" id="7668"/>
    <lineage>
        <taxon>Eukaryota</taxon>
        <taxon>Metazoa</taxon>
        <taxon>Echinodermata</taxon>
        <taxon>Eleutherozoa</taxon>
        <taxon>Echinozoa</taxon>
        <taxon>Echinoidea</taxon>
        <taxon>Euechinoidea</taxon>
        <taxon>Echinacea</taxon>
        <taxon>Camarodonta</taxon>
        <taxon>Echinidea</taxon>
        <taxon>Strongylocentrotidae</taxon>
        <taxon>Strongylocentrotus</taxon>
    </lineage>
</organism>
<proteinExistence type="predicted"/>
<evidence type="ECO:0008006" key="5">
    <source>
        <dbReference type="Google" id="ProtNLM"/>
    </source>
</evidence>
<feature type="domain" description="HAT C-terminal dimerisation" evidence="1">
    <location>
        <begin position="589"/>
        <end position="642"/>
    </location>
</feature>
<dbReference type="Proteomes" id="UP000007110">
    <property type="component" value="Unassembled WGS sequence"/>
</dbReference>
<dbReference type="InParanoid" id="A0A7M7T2Y7"/>
<sequence>MEAPPAKKANYEHNRQRGFVPKWKTEFPWLQFNSDENTMKCGICVDFPAIADRKAAMYVGTANLRKQCIQAHESSRGHVRCVEARRIARGKDRQQQNLPACVHHLQEEEREQTKRLFSTAYYVVKEEMSFKKYKPTIELQVKNGLKMGAMYTSDNACRRFIQYIHADVMEPMFEDIRKAKYVSILVDSSTDSSNKDLELMYLRYMKNGVPVNTLIGLRELEHAHALGHLAVLEAGMDELRIDNWRRRVVGLGTDGASVMVGRNRGLAALLREQVPWLCNIHCMAHRLELGILDAVKEEQAMQNVLTMLEGMYKTHKSSPKAWRELRAVADLLDKKAYKPGNVLGSRWVPHVRHALLNVMKNYEAIVAQYENMLEQRSGSAEMQGRARRALQQLKDEKTLLFMHLVLDIVEAVSRLSLKLQEETLTLAVALRSVTSASLTITAMKTAPGKHLESMSRAVQHGTFHGVPVKTCDEAQQEVFNRQRTRIVDQVLSSLDGRFESMQADEVLSSACIIDVWKWPLGDQESLAAYGVRELELLCNHFDDVLTGNGCDIAAARHVEWPELKQYVKDSVPRQHWAHIWQDIMSDPVCTDSFKNVLHIIEVILILPLSTAACERGFSLMKRTKTDWRSELTVDMLKKLMSISLHGPSLEQYEPTGAVAKWLRGGNRYIVNRP</sequence>
<dbReference type="EnsemblMetazoa" id="XM_030994097">
    <property type="protein sequence ID" value="XP_030849957"/>
    <property type="gene ID" value="LOC100891181"/>
</dbReference>